<sequence length="40" mass="4535">MRPNFKDLDIFAAFQSASDKDGQKANNITANWKTPEHIDV</sequence>
<feature type="non-terminal residue" evidence="1">
    <location>
        <position position="40"/>
    </location>
</feature>
<proteinExistence type="predicted"/>
<name>A0A5J4PAE1_9ZZZZ</name>
<dbReference type="EMBL" id="SNRY01010638">
    <property type="protein sequence ID" value="KAA6305513.1"/>
    <property type="molecule type" value="Genomic_DNA"/>
</dbReference>
<evidence type="ECO:0000313" key="1">
    <source>
        <dbReference type="EMBL" id="KAA6305513.1"/>
    </source>
</evidence>
<reference evidence="1" key="1">
    <citation type="submission" date="2019-03" db="EMBL/GenBank/DDBJ databases">
        <title>Single cell metagenomics reveals metabolic interactions within the superorganism composed of flagellate Streblomastix strix and complex community of Bacteroidetes bacteria on its surface.</title>
        <authorList>
            <person name="Treitli S.C."/>
            <person name="Kolisko M."/>
            <person name="Husnik F."/>
            <person name="Keeling P."/>
            <person name="Hampl V."/>
        </authorList>
    </citation>
    <scope>NUCLEOTIDE SEQUENCE</scope>
    <source>
        <strain evidence="1">STM</strain>
    </source>
</reference>
<protein>
    <submittedName>
        <fullName evidence="1">Uncharacterized protein</fullName>
    </submittedName>
</protein>
<accession>A0A5J4PAE1</accession>
<dbReference type="AlphaFoldDB" id="A0A5J4PAE1"/>
<organism evidence="1">
    <name type="scientific">termite gut metagenome</name>
    <dbReference type="NCBI Taxonomy" id="433724"/>
    <lineage>
        <taxon>unclassified sequences</taxon>
        <taxon>metagenomes</taxon>
        <taxon>organismal metagenomes</taxon>
    </lineage>
</organism>
<comment type="caution">
    <text evidence="1">The sequence shown here is derived from an EMBL/GenBank/DDBJ whole genome shotgun (WGS) entry which is preliminary data.</text>
</comment>
<gene>
    <name evidence="1" type="ORF">EZS27_042833</name>
</gene>